<dbReference type="WBParaSite" id="TMUE_1000005590.1">
    <property type="protein sequence ID" value="TMUE_1000005590.1"/>
    <property type="gene ID" value="WBGene00299322"/>
</dbReference>
<evidence type="ECO:0000313" key="2">
    <source>
        <dbReference type="WBParaSite" id="TMUE_1000005590.1"/>
    </source>
</evidence>
<dbReference type="AlphaFoldDB" id="A0A5S6QER8"/>
<keyword evidence="1" id="KW-1185">Reference proteome</keyword>
<sequence>MLYAIKRCKVVRTFNCYLVKKLRYGRFEDERGSSRTLAEVGANQLSKETEVKTACRRQIALRHLAKLEDRTLQRLKAEVDVITKTVKEMLQ</sequence>
<proteinExistence type="predicted"/>
<organism evidence="1 2">
    <name type="scientific">Trichuris muris</name>
    <name type="common">Mouse whipworm</name>
    <dbReference type="NCBI Taxonomy" id="70415"/>
    <lineage>
        <taxon>Eukaryota</taxon>
        <taxon>Metazoa</taxon>
        <taxon>Ecdysozoa</taxon>
        <taxon>Nematoda</taxon>
        <taxon>Enoplea</taxon>
        <taxon>Dorylaimia</taxon>
        <taxon>Trichinellida</taxon>
        <taxon>Trichuridae</taxon>
        <taxon>Trichuris</taxon>
    </lineage>
</organism>
<protein>
    <submittedName>
        <fullName evidence="2">Uncharacterized protein</fullName>
    </submittedName>
</protein>
<evidence type="ECO:0000313" key="1">
    <source>
        <dbReference type="Proteomes" id="UP000046395"/>
    </source>
</evidence>
<accession>A0A5S6QER8</accession>
<reference evidence="2" key="1">
    <citation type="submission" date="2019-12" db="UniProtKB">
        <authorList>
            <consortium name="WormBaseParasite"/>
        </authorList>
    </citation>
    <scope>IDENTIFICATION</scope>
</reference>
<name>A0A5S6QER8_TRIMR</name>
<dbReference type="Proteomes" id="UP000046395">
    <property type="component" value="Unassembled WGS sequence"/>
</dbReference>